<organism evidence="5 6">
    <name type="scientific">Loxostege sticticalis</name>
    <name type="common">Beet webworm moth</name>
    <dbReference type="NCBI Taxonomy" id="481309"/>
    <lineage>
        <taxon>Eukaryota</taxon>
        <taxon>Metazoa</taxon>
        <taxon>Ecdysozoa</taxon>
        <taxon>Arthropoda</taxon>
        <taxon>Hexapoda</taxon>
        <taxon>Insecta</taxon>
        <taxon>Pterygota</taxon>
        <taxon>Neoptera</taxon>
        <taxon>Endopterygota</taxon>
        <taxon>Lepidoptera</taxon>
        <taxon>Glossata</taxon>
        <taxon>Ditrysia</taxon>
        <taxon>Pyraloidea</taxon>
        <taxon>Crambidae</taxon>
        <taxon>Pyraustinae</taxon>
        <taxon>Loxostege</taxon>
    </lineage>
</organism>
<evidence type="ECO:0000256" key="1">
    <source>
        <dbReference type="ARBA" id="ARBA00022801"/>
    </source>
</evidence>
<dbReference type="SUPFAM" id="SSF53098">
    <property type="entry name" value="Ribonuclease H-like"/>
    <property type="match status" value="1"/>
</dbReference>
<dbReference type="Pfam" id="PF03564">
    <property type="entry name" value="DUF1759"/>
    <property type="match status" value="1"/>
</dbReference>
<dbReference type="GO" id="GO:0042575">
    <property type="term" value="C:DNA polymerase complex"/>
    <property type="evidence" value="ECO:0007669"/>
    <property type="project" value="UniProtKB-ARBA"/>
</dbReference>
<dbReference type="GO" id="GO:0016787">
    <property type="term" value="F:hydrolase activity"/>
    <property type="evidence" value="ECO:0007669"/>
    <property type="project" value="UniProtKB-KW"/>
</dbReference>
<reference evidence="5 6" key="1">
    <citation type="submission" date="2024-06" db="EMBL/GenBank/DDBJ databases">
        <title>A chromosome-level genome assembly of beet webworm, Loxostege sticticalis.</title>
        <authorList>
            <person name="Zhang Y."/>
        </authorList>
    </citation>
    <scope>NUCLEOTIDE SEQUENCE [LARGE SCALE GENOMIC DNA]</scope>
    <source>
        <strain evidence="5">AQ028</strain>
        <tissue evidence="5">Male pupae</tissue>
    </source>
</reference>
<feature type="region of interest" description="Disordered" evidence="2">
    <location>
        <begin position="199"/>
        <end position="231"/>
    </location>
</feature>
<dbReference type="Gene3D" id="2.40.70.10">
    <property type="entry name" value="Acid Proteases"/>
    <property type="match status" value="1"/>
</dbReference>
<feature type="domain" description="Integrase catalytic" evidence="4">
    <location>
        <begin position="1231"/>
        <end position="1423"/>
    </location>
</feature>
<evidence type="ECO:0000256" key="2">
    <source>
        <dbReference type="SAM" id="MobiDB-lite"/>
    </source>
</evidence>
<dbReference type="Pfam" id="PF05380">
    <property type="entry name" value="Peptidase_A17"/>
    <property type="match status" value="1"/>
</dbReference>
<dbReference type="PANTHER" id="PTHR47331">
    <property type="entry name" value="PHD-TYPE DOMAIN-CONTAINING PROTEIN"/>
    <property type="match status" value="1"/>
</dbReference>
<feature type="domain" description="Peptidase A2" evidence="3">
    <location>
        <begin position="270"/>
        <end position="360"/>
    </location>
</feature>
<dbReference type="InterPro" id="IPR012337">
    <property type="entry name" value="RNaseH-like_sf"/>
</dbReference>
<name>A0ABD0SIL8_LOXSC</name>
<evidence type="ECO:0000313" key="6">
    <source>
        <dbReference type="Proteomes" id="UP001549921"/>
    </source>
</evidence>
<dbReference type="InterPro" id="IPR043502">
    <property type="entry name" value="DNA/RNA_pol_sf"/>
</dbReference>
<protein>
    <recommendedName>
        <fullName evidence="7">Endonuclease</fullName>
    </recommendedName>
</protein>
<dbReference type="CDD" id="cd01644">
    <property type="entry name" value="RT_pepA17"/>
    <property type="match status" value="1"/>
</dbReference>
<dbReference type="InterPro" id="IPR005312">
    <property type="entry name" value="DUF1759"/>
</dbReference>
<evidence type="ECO:0000259" key="4">
    <source>
        <dbReference type="PROSITE" id="PS50994"/>
    </source>
</evidence>
<proteinExistence type="predicted"/>
<dbReference type="InterPro" id="IPR001584">
    <property type="entry name" value="Integrase_cat-core"/>
</dbReference>
<dbReference type="SUPFAM" id="SSF56672">
    <property type="entry name" value="DNA/RNA polymerases"/>
    <property type="match status" value="1"/>
</dbReference>
<dbReference type="Gene3D" id="1.10.340.70">
    <property type="match status" value="1"/>
</dbReference>
<dbReference type="PANTHER" id="PTHR47331:SF1">
    <property type="entry name" value="GAG-LIKE PROTEIN"/>
    <property type="match status" value="1"/>
</dbReference>
<dbReference type="PROSITE" id="PS50175">
    <property type="entry name" value="ASP_PROT_RETROV"/>
    <property type="match status" value="1"/>
</dbReference>
<dbReference type="GO" id="GO:0071897">
    <property type="term" value="P:DNA biosynthetic process"/>
    <property type="evidence" value="ECO:0007669"/>
    <property type="project" value="UniProtKB-ARBA"/>
</dbReference>
<keyword evidence="1" id="KW-0378">Hydrolase</keyword>
<evidence type="ECO:0000313" key="5">
    <source>
        <dbReference type="EMBL" id="KAL0819690.1"/>
    </source>
</evidence>
<dbReference type="Pfam" id="PF17921">
    <property type="entry name" value="Integrase_H2C2"/>
    <property type="match status" value="1"/>
</dbReference>
<dbReference type="InterPro" id="IPR001995">
    <property type="entry name" value="Peptidase_A2_cat"/>
</dbReference>
<dbReference type="InterPro" id="IPR040676">
    <property type="entry name" value="DUF5641"/>
</dbReference>
<dbReference type="InterPro" id="IPR041588">
    <property type="entry name" value="Integrase_H2C2"/>
</dbReference>
<dbReference type="Proteomes" id="UP001549921">
    <property type="component" value="Unassembled WGS sequence"/>
</dbReference>
<dbReference type="Gene3D" id="3.30.420.10">
    <property type="entry name" value="Ribonuclease H-like superfamily/Ribonuclease H"/>
    <property type="match status" value="1"/>
</dbReference>
<dbReference type="Pfam" id="PF18701">
    <property type="entry name" value="DUF5641"/>
    <property type="match status" value="1"/>
</dbReference>
<dbReference type="EMBL" id="JBEDNZ010000020">
    <property type="protein sequence ID" value="KAL0819690.1"/>
    <property type="molecule type" value="Genomic_DNA"/>
</dbReference>
<dbReference type="InterPro" id="IPR036397">
    <property type="entry name" value="RNaseH_sf"/>
</dbReference>
<gene>
    <name evidence="5" type="ORF">ABMA28_007750</name>
</gene>
<dbReference type="PROSITE" id="PS50994">
    <property type="entry name" value="INTEGRASE"/>
    <property type="match status" value="1"/>
</dbReference>
<sequence length="1538" mass="174672">MESLQNVQEATKAAIVRAISNFKKTPKDRLNIAYVETRLESLEQQWQVFFKTHLEIMGKVNQATLQETTYFKDDVYEEVEELYIEYKAHLKDKLSKLKKHSDPLPTSEHRTDFSSQHTNIKLPEIKIPMFSGKYDEWQTFRDLFLGLVHKNNSLDAAQKLYYLKGHLVGDAAQLLKNISVTSDNYISSWEKLESMYNNKSSVSQPMGENSMRSDESDVETEGATASSTRVEKSSEQTVVSCVSTGNCKETVLLTTALVKAKSQNGTYLNMRALLDQGSQGSFITESMVQYLGLKKTLNKHTVTGVGGNNNLLSKATVTLHLKSRINPSVCIKVSAYVLKSITSLLPSVEATPVEWVSLTADDLADPEYYKPNKIDVLLGAEIYSQVIRAGIKRSTGGRVLAQDTTLGWIISGVVETETSSGAETLSCITVMHVSIQADDFLKKFWELEGEPAVTKKILSEQEVKCEQLFEATTRRDENGRYIVRLPFKDDNQNCADGGSKLIAEKRFKSLESKLSKNIKLKTDYSQVIHEYAEMNHMIKVPKQEINKKGLYLPHHAVIREDKETTKVRVVFDASCKGSNGVSLNDNLMIGPTLQADLRHIVMRWRRHLICLVADIVKMYRQVLVDRKDTPFQRILWRDSPEMDIEEHELVTVTFGTASAPFLAVRALQQIAYDEAHESPRMKEIILNDFYMDDLMTGAENIEEGYSIYNEIKAILAKGGFPLQKWISNSVELLHKIKEETRDKDDEVKIKLDANITKILGLTWDPRADSFQYSVDLASPVQPVTKRRVLSEISKLFDPLGWLAPSIILAKTMIQKLWLAGIDWDEEVPSNLQKEWLTYRNSLTSLENVKVPRWLNTKSDDKTVQLHGFSDASKMAYAAVIYIRVEDSEGNVHVSLVTSKTKVAPIKQVSIPRLELCGATLLTKLIIEVANVLNVNKENLFAWTDSEVVLAWLNGHPSRWKTFVANRVSEILTSLDTHHWSYVQSKQNPADCASRGVAPAELAATTIWFEGPNFLKNKLIECKKPKHVHTNLEEVKTLTCVMDDVFIWNKYSSLDKLIRIIAYCRRFLNLKSSSSKKNYTTYLNVEEMNEALNICIKKSQGEDFSEELRNLKEKGRLDLKNRTLKGLNLFLDKNGIIRVGGRLEMSQLEYDRKHPILLSRKSFITNLLIADSHVKTMHGGPQAMLTYLRTKYWIIGVKLSIKAYFRKCVTCTRYSNRTQTQLMGQLPSPRVTPNKPFLCSGVDYAGPINIRTSKGRGQRSYKGYIALFICLSTRAVHLEAVSDMTSKGFLAAYKRFVARRGRCAELHSDNGTNFVGAARELTELFDKEKSTFIPELAEYLANNGTQWKFIPPHAPNFGGIWEAGIKSTKYHLRRVIGNSTLTFEEIATVLAQIEACLNSRPLSYVEDHAGLEVLSPGHFLVGEPLVLVPDTNYEKCNISCLRRWQLTQRMLQDFWRHWSQDYLHQFLQRHKWVYQNPEPKVGDVVLIKEDDMPPGRWLLGRVDQKHPGPDQVTRVITIRTQNSLIKRPVSKVCVLPIAV</sequence>
<evidence type="ECO:0000259" key="3">
    <source>
        <dbReference type="PROSITE" id="PS50175"/>
    </source>
</evidence>
<comment type="caution">
    <text evidence="5">The sequence shown here is derived from an EMBL/GenBank/DDBJ whole genome shotgun (WGS) entry which is preliminary data.</text>
</comment>
<accession>A0ABD0SIL8</accession>
<evidence type="ECO:0008006" key="7">
    <source>
        <dbReference type="Google" id="ProtNLM"/>
    </source>
</evidence>
<dbReference type="InterPro" id="IPR021109">
    <property type="entry name" value="Peptidase_aspartic_dom_sf"/>
</dbReference>
<dbReference type="InterPro" id="IPR008042">
    <property type="entry name" value="Retrotrans_Pao"/>
</dbReference>